<dbReference type="Proteomes" id="UP000224592">
    <property type="component" value="Segment"/>
</dbReference>
<reference evidence="1 2" key="1">
    <citation type="submission" date="2016-08" db="EMBL/GenBank/DDBJ databases">
        <authorList>
            <person name="Delwel I.O."/>
            <person name="Rosado J.E."/>
            <person name="Bhuiyan S."/>
            <person name="Layton S.R."/>
            <person name="Benjamin R.C."/>
            <person name="Hughes L.E."/>
            <person name="Garlena R.A."/>
            <person name="Russell D.A."/>
            <person name="Pope W.H."/>
            <person name="Jacobs-Sera D."/>
            <person name="Hendrix R.W."/>
            <person name="Hatfull G.F."/>
        </authorList>
    </citation>
    <scope>NUCLEOTIDE SEQUENCE [LARGE SCALE GENOMIC DNA]</scope>
</reference>
<accession>A0A1I9SDK7</accession>
<dbReference type="EMBL" id="KX670789">
    <property type="protein sequence ID" value="AOZ64934.1"/>
    <property type="molecule type" value="Genomic_DNA"/>
</dbReference>
<sequence length="72" mass="7897">MAALRKTKIIGEIPIINRLEGTEEEGQVVGTGIVEELPSGDQIVHMNLQGKTADILRRGFSLGHVSLYHTEE</sequence>
<proteinExistence type="predicted"/>
<evidence type="ECO:0000313" key="1">
    <source>
        <dbReference type="EMBL" id="AOZ64934.1"/>
    </source>
</evidence>
<name>A0A1I9SDK7_9CAUD</name>
<gene>
    <name evidence="1" type="ORF">SEA_OLYMPICHELADO_69</name>
</gene>
<organism evidence="1 2">
    <name type="scientific">Streptomyces phage OlympicHelado</name>
    <dbReference type="NCBI Taxonomy" id="1897524"/>
    <lineage>
        <taxon>Viruses</taxon>
        <taxon>Duplodnaviria</taxon>
        <taxon>Heunggongvirae</taxon>
        <taxon>Uroviricota</taxon>
        <taxon>Caudoviricetes</taxon>
        <taxon>Rimavirus</taxon>
        <taxon>Rimavirus rima</taxon>
    </lineage>
</organism>
<evidence type="ECO:0000313" key="2">
    <source>
        <dbReference type="Proteomes" id="UP000224592"/>
    </source>
</evidence>
<protein>
    <submittedName>
        <fullName evidence="1">Uncharacterized protein</fullName>
    </submittedName>
</protein>